<dbReference type="InterPro" id="IPR052337">
    <property type="entry name" value="SAT4-like"/>
</dbReference>
<evidence type="ECO:0000256" key="1">
    <source>
        <dbReference type="ARBA" id="ARBA00004141"/>
    </source>
</evidence>
<evidence type="ECO:0000256" key="7">
    <source>
        <dbReference type="SAM" id="Phobius"/>
    </source>
</evidence>
<feature type="region of interest" description="Disordered" evidence="6">
    <location>
        <begin position="287"/>
        <end position="313"/>
    </location>
</feature>
<dbReference type="GeneID" id="54547593"/>
<evidence type="ECO:0000313" key="9">
    <source>
        <dbReference type="EMBL" id="KAF2277307.1"/>
    </source>
</evidence>
<evidence type="ECO:0000259" key="8">
    <source>
        <dbReference type="Pfam" id="PF20684"/>
    </source>
</evidence>
<gene>
    <name evidence="9" type="ORF">EI97DRAFT_287266</name>
</gene>
<keyword evidence="3 7" id="KW-1133">Transmembrane helix</keyword>
<name>A0A6A6JLC8_WESOR</name>
<feature type="transmembrane region" description="Helical" evidence="7">
    <location>
        <begin position="12"/>
        <end position="35"/>
    </location>
</feature>
<dbReference type="AlphaFoldDB" id="A0A6A6JLC8"/>
<evidence type="ECO:0000256" key="2">
    <source>
        <dbReference type="ARBA" id="ARBA00022692"/>
    </source>
</evidence>
<dbReference type="PANTHER" id="PTHR33048">
    <property type="entry name" value="PTH11-LIKE INTEGRAL MEMBRANE PROTEIN (AFU_ORTHOLOGUE AFUA_5G11245)"/>
    <property type="match status" value="1"/>
</dbReference>
<dbReference type="EMBL" id="ML986490">
    <property type="protein sequence ID" value="KAF2277307.1"/>
    <property type="molecule type" value="Genomic_DNA"/>
</dbReference>
<dbReference type="InterPro" id="IPR049326">
    <property type="entry name" value="Rhodopsin_dom_fungi"/>
</dbReference>
<reference evidence="9" key="1">
    <citation type="journal article" date="2020" name="Stud. Mycol.">
        <title>101 Dothideomycetes genomes: a test case for predicting lifestyles and emergence of pathogens.</title>
        <authorList>
            <person name="Haridas S."/>
            <person name="Albert R."/>
            <person name="Binder M."/>
            <person name="Bloem J."/>
            <person name="Labutti K."/>
            <person name="Salamov A."/>
            <person name="Andreopoulos B."/>
            <person name="Baker S."/>
            <person name="Barry K."/>
            <person name="Bills G."/>
            <person name="Bluhm B."/>
            <person name="Cannon C."/>
            <person name="Castanera R."/>
            <person name="Culley D."/>
            <person name="Daum C."/>
            <person name="Ezra D."/>
            <person name="Gonzalez J."/>
            <person name="Henrissat B."/>
            <person name="Kuo A."/>
            <person name="Liang C."/>
            <person name="Lipzen A."/>
            <person name="Lutzoni F."/>
            <person name="Magnuson J."/>
            <person name="Mondo S."/>
            <person name="Nolan M."/>
            <person name="Ohm R."/>
            <person name="Pangilinan J."/>
            <person name="Park H.-J."/>
            <person name="Ramirez L."/>
            <person name="Alfaro M."/>
            <person name="Sun H."/>
            <person name="Tritt A."/>
            <person name="Yoshinaga Y."/>
            <person name="Zwiers L.-H."/>
            <person name="Turgeon B."/>
            <person name="Goodwin S."/>
            <person name="Spatafora J."/>
            <person name="Crous P."/>
            <person name="Grigoriev I."/>
        </authorList>
    </citation>
    <scope>NUCLEOTIDE SEQUENCE</scope>
    <source>
        <strain evidence="9">CBS 379.55</strain>
    </source>
</reference>
<dbReference type="RefSeq" id="XP_033654846.1">
    <property type="nucleotide sequence ID" value="XM_033794418.1"/>
</dbReference>
<feature type="transmembrane region" description="Helical" evidence="7">
    <location>
        <begin position="47"/>
        <end position="70"/>
    </location>
</feature>
<keyword evidence="4 7" id="KW-0472">Membrane</keyword>
<evidence type="ECO:0000256" key="4">
    <source>
        <dbReference type="ARBA" id="ARBA00023136"/>
    </source>
</evidence>
<dbReference type="PANTHER" id="PTHR33048:SF47">
    <property type="entry name" value="INTEGRAL MEMBRANE PROTEIN-RELATED"/>
    <property type="match status" value="1"/>
</dbReference>
<feature type="transmembrane region" description="Helical" evidence="7">
    <location>
        <begin position="250"/>
        <end position="269"/>
    </location>
</feature>
<feature type="transmembrane region" description="Helical" evidence="7">
    <location>
        <begin position="90"/>
        <end position="118"/>
    </location>
</feature>
<dbReference type="Pfam" id="PF20684">
    <property type="entry name" value="Fung_rhodopsin"/>
    <property type="match status" value="1"/>
</dbReference>
<organism evidence="9 10">
    <name type="scientific">Westerdykella ornata</name>
    <dbReference type="NCBI Taxonomy" id="318751"/>
    <lineage>
        <taxon>Eukaryota</taxon>
        <taxon>Fungi</taxon>
        <taxon>Dikarya</taxon>
        <taxon>Ascomycota</taxon>
        <taxon>Pezizomycotina</taxon>
        <taxon>Dothideomycetes</taxon>
        <taxon>Pleosporomycetidae</taxon>
        <taxon>Pleosporales</taxon>
        <taxon>Sporormiaceae</taxon>
        <taxon>Westerdykella</taxon>
    </lineage>
</organism>
<dbReference type="OrthoDB" id="3529975at2759"/>
<evidence type="ECO:0000256" key="6">
    <source>
        <dbReference type="SAM" id="MobiDB-lite"/>
    </source>
</evidence>
<dbReference type="Proteomes" id="UP000800097">
    <property type="component" value="Unassembled WGS sequence"/>
</dbReference>
<evidence type="ECO:0000256" key="3">
    <source>
        <dbReference type="ARBA" id="ARBA00022989"/>
    </source>
</evidence>
<feature type="transmembrane region" description="Helical" evidence="7">
    <location>
        <begin position="210"/>
        <end position="230"/>
    </location>
</feature>
<accession>A0A6A6JLC8</accession>
<protein>
    <submittedName>
        <fullName evidence="9">Putative alpha-xylosidase</fullName>
    </submittedName>
</protein>
<sequence>MSDLSTSPDYIGWKLVIFTAVFIPLQTIAVLLRFYARRFVVGTKYTLEDALVLLSLVLQIILSSVGVATVPQAGVGYHVDYLKVHDPAKLFAWFKYLLAITVIYAFASVIPKLAILVLYHHVFATRKFRIMSWALAAFLVGQIVCNTIVLLAACRPFEANYNPIVPGATCINRELFFTWATLPNIVTDIIMLALPLPVVWGLHNTLRIKLGLTFTFLVGSSGLITSILRFQTFLHTDLFKDTTWDAVELIFWTLVEPGSYLISACLLSYRPLLERFTLLCPLGPRRGGHGRSQSTGYRTGRSGADGTGALPLTNRSTHTKGFKELDDDEAGSIDTSTLAFASHGNGVRHPRSGLITVTTDIENQWSER</sequence>
<proteinExistence type="inferred from homology"/>
<keyword evidence="10" id="KW-1185">Reference proteome</keyword>
<keyword evidence="2 7" id="KW-0812">Transmembrane</keyword>
<feature type="transmembrane region" description="Helical" evidence="7">
    <location>
        <begin position="130"/>
        <end position="153"/>
    </location>
</feature>
<evidence type="ECO:0000313" key="10">
    <source>
        <dbReference type="Proteomes" id="UP000800097"/>
    </source>
</evidence>
<feature type="domain" description="Rhodopsin" evidence="8">
    <location>
        <begin position="32"/>
        <end position="275"/>
    </location>
</feature>
<comment type="similarity">
    <text evidence="5">Belongs to the SAT4 family.</text>
</comment>
<evidence type="ECO:0000256" key="5">
    <source>
        <dbReference type="ARBA" id="ARBA00038359"/>
    </source>
</evidence>
<comment type="subcellular location">
    <subcellularLocation>
        <location evidence="1">Membrane</location>
        <topology evidence="1">Multi-pass membrane protein</topology>
    </subcellularLocation>
</comment>
<feature type="transmembrane region" description="Helical" evidence="7">
    <location>
        <begin position="185"/>
        <end position="203"/>
    </location>
</feature>
<dbReference type="GO" id="GO:0016020">
    <property type="term" value="C:membrane"/>
    <property type="evidence" value="ECO:0007669"/>
    <property type="project" value="UniProtKB-SubCell"/>
</dbReference>